<protein>
    <submittedName>
        <fullName evidence="1">Uncharacterized protein</fullName>
    </submittedName>
</protein>
<organism evidence="1 2">
    <name type="scientific">Monilinia vaccinii-corymbosi</name>
    <dbReference type="NCBI Taxonomy" id="61207"/>
    <lineage>
        <taxon>Eukaryota</taxon>
        <taxon>Fungi</taxon>
        <taxon>Dikarya</taxon>
        <taxon>Ascomycota</taxon>
        <taxon>Pezizomycotina</taxon>
        <taxon>Leotiomycetes</taxon>
        <taxon>Helotiales</taxon>
        <taxon>Sclerotiniaceae</taxon>
        <taxon>Monilinia</taxon>
    </lineage>
</organism>
<keyword evidence="2" id="KW-1185">Reference proteome</keyword>
<accession>A0A8A3PJP4</accession>
<sequence length="196" mass="22000">MANQPPVTEVKSIVFSDNNDVQDRLGKENIEMINEAEEFNLGYLKALFLTHPETPIVTTALISITNDLHSFGQDNCIMLAYMHGYVSILIVWAKLSDGESPSLWRLLILMTPHSVADARDQSMALACITKLRIMDRALALSIPTAAYKAYLIQSLSPEAQENVREVFSRGHNLQFRILIAFAAAQIPIFVPLWQKK</sequence>
<name>A0A8A3PJP4_9HELO</name>
<evidence type="ECO:0000313" key="2">
    <source>
        <dbReference type="Proteomes" id="UP000672032"/>
    </source>
</evidence>
<proteinExistence type="predicted"/>
<reference evidence="1" key="1">
    <citation type="submission" date="2020-10" db="EMBL/GenBank/DDBJ databases">
        <title>Genome Sequence of Monilinia vaccinii-corymbosi Sheds Light on Mummy Berry Disease Infection of Blueberry and Mating Type.</title>
        <authorList>
            <person name="Yow A.G."/>
            <person name="Zhang Y."/>
            <person name="Bansal K."/>
            <person name="Eacker S.M."/>
            <person name="Sullivan S."/>
            <person name="Liachko I."/>
            <person name="Cubeta M.A."/>
            <person name="Rollins J.A."/>
            <person name="Ashrafi H."/>
        </authorList>
    </citation>
    <scope>NUCLEOTIDE SEQUENCE</scope>
    <source>
        <strain evidence="1">RL-1</strain>
    </source>
</reference>
<gene>
    <name evidence="1" type="ORF">DSL72_008102</name>
</gene>
<evidence type="ECO:0000313" key="1">
    <source>
        <dbReference type="EMBL" id="QSZ35233.1"/>
    </source>
</evidence>
<dbReference type="AlphaFoldDB" id="A0A8A3PJP4"/>
<dbReference type="EMBL" id="CP063409">
    <property type="protein sequence ID" value="QSZ35233.1"/>
    <property type="molecule type" value="Genomic_DNA"/>
</dbReference>
<dbReference type="OrthoDB" id="440553at2759"/>
<dbReference type="Proteomes" id="UP000672032">
    <property type="component" value="Chromosome 5"/>
</dbReference>